<dbReference type="Gene3D" id="2.20.70.10">
    <property type="match status" value="1"/>
</dbReference>
<dbReference type="STRING" id="431595.K3X5Y4"/>
<dbReference type="PANTHER" id="PTHR13510:SF44">
    <property type="entry name" value="RABENOSYN-5"/>
    <property type="match status" value="1"/>
</dbReference>
<evidence type="ECO:0000256" key="1">
    <source>
        <dbReference type="ARBA" id="ARBA00022723"/>
    </source>
</evidence>
<dbReference type="InterPro" id="IPR000306">
    <property type="entry name" value="Znf_FYVE"/>
</dbReference>
<evidence type="ECO:0000256" key="5">
    <source>
        <dbReference type="SAM" id="MobiDB-lite"/>
    </source>
</evidence>
<dbReference type="InterPro" id="IPR013083">
    <property type="entry name" value="Znf_RING/FYVE/PHD"/>
</dbReference>
<sequence>MPPKDTSHLFVRGKTLTLQTFSEVSQGNLELYTMMINDLGERLPTWLVHKIVDTAAMRVACIRDHINQKRIDLLVFANPKDLVPLSKRVCCIVCTKSFSLVRKKYNCVACGDVICNQCSVHQLVSSPQGISEFVGKRKARICVKCSSGITAKELPRRSSAFLRHSDLASDASTRSSTPTRYSNERRGALTELENSRNNRSMSSFEHRSSSSSLSNTDDGTMRVHPTAGNPANRATIPHMFQQFRPSATSVRPVAKSTAAPGAAAQDEESEEDDDDMEHELFDANVDITAISPQELDLGVGKYKEVYVQQAQSEHAIESFLAAESSSPSVASFLTNEDNESDCRSSSLQPQMAVTATMEELVVEEVMPGNRSSSLSSQPRRSLLQMHDDADAIGDADQPVIVRKVEKLSIGTGGRRSRDARPRDLPPRPEDAVVETADFTQTADFTGPINLPEEPATTEDTIQLSDLQVHLDRMTQISQSLRNINVNEIEPSTEASIAMRRLQSYEKKANAEAAAAAMIAANFLSRFDRPATTPAFTFAHMSGPPTLNLALAISDGSIAEYLEDSLFSELVEPPEGILDGWQTVTSQTTGKVYYFNEQYSMSSWTVPTAEIFRGATYMVL</sequence>
<dbReference type="InterPro" id="IPR052727">
    <property type="entry name" value="Rab4/Rab5_effector"/>
</dbReference>
<evidence type="ECO:0000313" key="8">
    <source>
        <dbReference type="EnsemblProtists" id="PYU1_T012633"/>
    </source>
</evidence>
<proteinExistence type="predicted"/>
<evidence type="ECO:0000313" key="9">
    <source>
        <dbReference type="Proteomes" id="UP000019132"/>
    </source>
</evidence>
<feature type="domain" description="WW" evidence="6">
    <location>
        <begin position="574"/>
        <end position="608"/>
    </location>
</feature>
<evidence type="ECO:0000256" key="2">
    <source>
        <dbReference type="ARBA" id="ARBA00022771"/>
    </source>
</evidence>
<reference evidence="9" key="2">
    <citation type="submission" date="2010-04" db="EMBL/GenBank/DDBJ databases">
        <authorList>
            <person name="Buell R."/>
            <person name="Hamilton J."/>
            <person name="Hostetler J."/>
        </authorList>
    </citation>
    <scope>NUCLEOTIDE SEQUENCE [LARGE SCALE GENOMIC DNA]</scope>
    <source>
        <strain evidence="9">DAOM:BR144</strain>
    </source>
</reference>
<evidence type="ECO:0008006" key="10">
    <source>
        <dbReference type="Google" id="ProtNLM"/>
    </source>
</evidence>
<feature type="compositionally biased region" description="Basic and acidic residues" evidence="5">
    <location>
        <begin position="182"/>
        <end position="196"/>
    </location>
</feature>
<dbReference type="GO" id="GO:0008270">
    <property type="term" value="F:zinc ion binding"/>
    <property type="evidence" value="ECO:0007669"/>
    <property type="project" value="UniProtKB-KW"/>
</dbReference>
<dbReference type="PROSITE" id="PS50178">
    <property type="entry name" value="ZF_FYVE"/>
    <property type="match status" value="1"/>
</dbReference>
<dbReference type="SUPFAM" id="SSF51045">
    <property type="entry name" value="WW domain"/>
    <property type="match status" value="1"/>
</dbReference>
<evidence type="ECO:0000259" key="7">
    <source>
        <dbReference type="PROSITE" id="PS50178"/>
    </source>
</evidence>
<dbReference type="InterPro" id="IPR011011">
    <property type="entry name" value="Znf_FYVE_PHD"/>
</dbReference>
<dbReference type="PROSITE" id="PS01159">
    <property type="entry name" value="WW_DOMAIN_1"/>
    <property type="match status" value="1"/>
</dbReference>
<dbReference type="PROSITE" id="PS50020">
    <property type="entry name" value="WW_DOMAIN_2"/>
    <property type="match status" value="1"/>
</dbReference>
<dbReference type="Gene3D" id="3.30.40.10">
    <property type="entry name" value="Zinc/RING finger domain, C3HC4 (zinc finger)"/>
    <property type="match status" value="1"/>
</dbReference>
<dbReference type="InterPro" id="IPR017455">
    <property type="entry name" value="Znf_FYVE-rel"/>
</dbReference>
<name>K3X5Y4_GLOUD</name>
<keyword evidence="2 4" id="KW-0863">Zinc-finger</keyword>
<dbReference type="eggNOG" id="ENOG502QRT2">
    <property type="taxonomic scope" value="Eukaryota"/>
</dbReference>
<dbReference type="InterPro" id="IPR001202">
    <property type="entry name" value="WW_dom"/>
</dbReference>
<feature type="region of interest" description="Disordered" evidence="5">
    <location>
        <begin position="406"/>
        <end position="429"/>
    </location>
</feature>
<feature type="region of interest" description="Disordered" evidence="5">
    <location>
        <begin position="247"/>
        <end position="273"/>
    </location>
</feature>
<keyword evidence="3" id="KW-0862">Zinc</keyword>
<dbReference type="Pfam" id="PF01363">
    <property type="entry name" value="FYVE"/>
    <property type="match status" value="1"/>
</dbReference>
<dbReference type="InParanoid" id="K3X5Y4"/>
<feature type="compositionally biased region" description="Polar residues" evidence="5">
    <location>
        <begin position="170"/>
        <end position="181"/>
    </location>
</feature>
<evidence type="ECO:0000259" key="6">
    <source>
        <dbReference type="PROSITE" id="PS50020"/>
    </source>
</evidence>
<dbReference type="HOGENOM" id="CLU_010283_0_0_1"/>
<dbReference type="EnsemblProtists" id="PYU1_T012633">
    <property type="protein sequence ID" value="PYU1_T012633"/>
    <property type="gene ID" value="PYU1_G012607"/>
</dbReference>
<dbReference type="EMBL" id="GL376612">
    <property type="status" value="NOT_ANNOTATED_CDS"/>
    <property type="molecule type" value="Genomic_DNA"/>
</dbReference>
<dbReference type="SUPFAM" id="SSF57903">
    <property type="entry name" value="FYVE/PHD zinc finger"/>
    <property type="match status" value="1"/>
</dbReference>
<dbReference type="SMART" id="SM00064">
    <property type="entry name" value="FYVE"/>
    <property type="match status" value="1"/>
</dbReference>
<accession>K3X5Y4</accession>
<feature type="region of interest" description="Disordered" evidence="5">
    <location>
        <begin position="165"/>
        <end position="221"/>
    </location>
</feature>
<dbReference type="InterPro" id="IPR036020">
    <property type="entry name" value="WW_dom_sf"/>
</dbReference>
<reference evidence="9" key="1">
    <citation type="journal article" date="2010" name="Genome Biol.">
        <title>Genome sequence of the necrotrophic plant pathogen Pythium ultimum reveals original pathogenicity mechanisms and effector repertoire.</title>
        <authorList>
            <person name="Levesque C.A."/>
            <person name="Brouwer H."/>
            <person name="Cano L."/>
            <person name="Hamilton J.P."/>
            <person name="Holt C."/>
            <person name="Huitema E."/>
            <person name="Raffaele S."/>
            <person name="Robideau G.P."/>
            <person name="Thines M."/>
            <person name="Win J."/>
            <person name="Zerillo M.M."/>
            <person name="Beakes G.W."/>
            <person name="Boore J.L."/>
            <person name="Busam D."/>
            <person name="Dumas B."/>
            <person name="Ferriera S."/>
            <person name="Fuerstenberg S.I."/>
            <person name="Gachon C.M."/>
            <person name="Gaulin E."/>
            <person name="Govers F."/>
            <person name="Grenville-Briggs L."/>
            <person name="Horner N."/>
            <person name="Hostetler J."/>
            <person name="Jiang R.H."/>
            <person name="Johnson J."/>
            <person name="Krajaejun T."/>
            <person name="Lin H."/>
            <person name="Meijer H.J."/>
            <person name="Moore B."/>
            <person name="Morris P."/>
            <person name="Phuntmart V."/>
            <person name="Puiu D."/>
            <person name="Shetty J."/>
            <person name="Stajich J.E."/>
            <person name="Tripathy S."/>
            <person name="Wawra S."/>
            <person name="van West P."/>
            <person name="Whitty B.R."/>
            <person name="Coutinho P.M."/>
            <person name="Henrissat B."/>
            <person name="Martin F."/>
            <person name="Thomas P.D."/>
            <person name="Tyler B.M."/>
            <person name="De Vries R.P."/>
            <person name="Kamoun S."/>
            <person name="Yandell M."/>
            <person name="Tisserat N."/>
            <person name="Buell C.R."/>
        </authorList>
    </citation>
    <scope>NUCLEOTIDE SEQUENCE</scope>
    <source>
        <strain evidence="9">DAOM:BR144</strain>
    </source>
</reference>
<protein>
    <recommendedName>
        <fullName evidence="10">FYVE-type domain-containing protein</fullName>
    </recommendedName>
</protein>
<feature type="domain" description="FYVE-type" evidence="7">
    <location>
        <begin position="91"/>
        <end position="150"/>
    </location>
</feature>
<dbReference type="Proteomes" id="UP000019132">
    <property type="component" value="Unassembled WGS sequence"/>
</dbReference>
<dbReference type="VEuPathDB" id="FungiDB:PYU1_G012607"/>
<keyword evidence="1" id="KW-0479">Metal-binding</keyword>
<keyword evidence="9" id="KW-1185">Reference proteome</keyword>
<dbReference type="CDD" id="cd00065">
    <property type="entry name" value="FYVE_like_SF"/>
    <property type="match status" value="1"/>
</dbReference>
<evidence type="ECO:0000256" key="3">
    <source>
        <dbReference type="ARBA" id="ARBA00022833"/>
    </source>
</evidence>
<feature type="compositionally biased region" description="Basic and acidic residues" evidence="5">
    <location>
        <begin position="415"/>
        <end position="429"/>
    </location>
</feature>
<dbReference type="PANTHER" id="PTHR13510">
    <property type="entry name" value="FYVE-FINGER-CONTAINING RAB5 EFFECTOR PROTEIN RABENOSYN-5-RELATED"/>
    <property type="match status" value="1"/>
</dbReference>
<organism evidence="8 9">
    <name type="scientific">Globisporangium ultimum (strain ATCC 200006 / CBS 805.95 / DAOM BR144)</name>
    <name type="common">Pythium ultimum</name>
    <dbReference type="NCBI Taxonomy" id="431595"/>
    <lineage>
        <taxon>Eukaryota</taxon>
        <taxon>Sar</taxon>
        <taxon>Stramenopiles</taxon>
        <taxon>Oomycota</taxon>
        <taxon>Peronosporomycetes</taxon>
        <taxon>Pythiales</taxon>
        <taxon>Pythiaceae</taxon>
        <taxon>Globisporangium</taxon>
    </lineage>
</organism>
<reference evidence="8" key="3">
    <citation type="submission" date="2015-02" db="UniProtKB">
        <authorList>
            <consortium name="EnsemblProtists"/>
        </authorList>
    </citation>
    <scope>IDENTIFICATION</scope>
    <source>
        <strain evidence="8">DAOM BR144</strain>
    </source>
</reference>
<dbReference type="AlphaFoldDB" id="K3X5Y4"/>
<evidence type="ECO:0000256" key="4">
    <source>
        <dbReference type="PROSITE-ProRule" id="PRU00091"/>
    </source>
</evidence>